<dbReference type="InterPro" id="IPR050490">
    <property type="entry name" value="Bact_solute-bd_prot1"/>
</dbReference>
<dbReference type="SUPFAM" id="SSF53850">
    <property type="entry name" value="Periplasmic binding protein-like II"/>
    <property type="match status" value="1"/>
</dbReference>
<keyword evidence="3" id="KW-0472">Membrane</keyword>
<keyword evidence="8" id="KW-1185">Reference proteome</keyword>
<evidence type="ECO:0000256" key="1">
    <source>
        <dbReference type="ARBA" id="ARBA00022475"/>
    </source>
</evidence>
<evidence type="ECO:0000256" key="5">
    <source>
        <dbReference type="ARBA" id="ARBA00023288"/>
    </source>
</evidence>
<protein>
    <submittedName>
        <fullName evidence="7">Multiple sugar transport system substrate-binding protein</fullName>
    </submittedName>
</protein>
<organism evidence="7 8">
    <name type="scientific">Streptococcus rupicaprae</name>
    <dbReference type="NCBI Taxonomy" id="759619"/>
    <lineage>
        <taxon>Bacteria</taxon>
        <taxon>Bacillati</taxon>
        <taxon>Bacillota</taxon>
        <taxon>Bacilli</taxon>
        <taxon>Lactobacillales</taxon>
        <taxon>Streptococcaceae</taxon>
        <taxon>Streptococcus</taxon>
    </lineage>
</organism>
<dbReference type="PANTHER" id="PTHR43649">
    <property type="entry name" value="ARABINOSE-BINDING PROTEIN-RELATED"/>
    <property type="match status" value="1"/>
</dbReference>
<feature type="signal peptide" evidence="6">
    <location>
        <begin position="1"/>
        <end position="16"/>
    </location>
</feature>
<gene>
    <name evidence="7" type="ORF">ABID29_000029</name>
</gene>
<reference evidence="7 8" key="1">
    <citation type="submission" date="2024-06" db="EMBL/GenBank/DDBJ databases">
        <title>Genomic Encyclopedia of Type Strains, Phase IV (KMG-IV): sequencing the most valuable type-strain genomes for metagenomic binning, comparative biology and taxonomic classification.</title>
        <authorList>
            <person name="Goeker M."/>
        </authorList>
    </citation>
    <scope>NUCLEOTIDE SEQUENCE [LARGE SCALE GENOMIC DNA]</scope>
    <source>
        <strain evidence="7 8">DSM 28303</strain>
    </source>
</reference>
<evidence type="ECO:0000256" key="4">
    <source>
        <dbReference type="ARBA" id="ARBA00023139"/>
    </source>
</evidence>
<evidence type="ECO:0000313" key="7">
    <source>
        <dbReference type="EMBL" id="MET3556920.1"/>
    </source>
</evidence>
<keyword evidence="5" id="KW-0449">Lipoprotein</keyword>
<comment type="caution">
    <text evidence="7">The sequence shown here is derived from an EMBL/GenBank/DDBJ whole genome shotgun (WGS) entry which is preliminary data.</text>
</comment>
<accession>A0ABV2FEC5</accession>
<keyword evidence="4" id="KW-0564">Palmitate</keyword>
<dbReference type="InterPro" id="IPR006059">
    <property type="entry name" value="SBP"/>
</dbReference>
<proteinExistence type="predicted"/>
<keyword evidence="2 6" id="KW-0732">Signal</keyword>
<keyword evidence="7" id="KW-0813">Transport</keyword>
<keyword evidence="1" id="KW-1003">Cell membrane</keyword>
<name>A0ABV2FEC5_9STRE</name>
<keyword evidence="7" id="KW-0762">Sugar transport</keyword>
<evidence type="ECO:0000256" key="3">
    <source>
        <dbReference type="ARBA" id="ARBA00023136"/>
    </source>
</evidence>
<dbReference type="PROSITE" id="PS51257">
    <property type="entry name" value="PROKAR_LIPOPROTEIN"/>
    <property type="match status" value="1"/>
</dbReference>
<evidence type="ECO:0000256" key="2">
    <source>
        <dbReference type="ARBA" id="ARBA00022729"/>
    </source>
</evidence>
<evidence type="ECO:0000256" key="6">
    <source>
        <dbReference type="SAM" id="SignalP"/>
    </source>
</evidence>
<dbReference type="PANTHER" id="PTHR43649:SF33">
    <property type="entry name" value="POLYGALACTURONAN_RHAMNOGALACTURONAN-BINDING PROTEIN YTCQ"/>
    <property type="match status" value="1"/>
</dbReference>
<sequence>MKKILSFLTISALALAGCSSGSSGSKEASKEVEKANEIEVWLTPQWKGTYEASEEGADYDSFLKTAAELYKEENPDVNIKIQVIPGDERDSKLSVATQTNTLPDVFFESSFAMTNYAHQGLIAPIDDIVDPESKKDISENVWNNVKIGENSYFYPFAQNPGMLVYNVKMFEDAGLGEFIGEKSEIANWSVEDFEKILTTLKEKNDQVAPLGFFAKNNQADTWTMMYLRMFGSPFFDDKGLLAVNDAEGVKALEQIKSWNDKGLITKGAESLASTDVNAMFQNQQVAISFANAVLYQGMLDNQANGTLDEFDIRLASIPSVDGPKSFTYVVGSAVFNTNGEARQALAKDFVKFYSENADLVNASTNFLPVRESVVESAKADNPLLAAYLNNDQYVINFSNNTPGYAEVRNALFPEIQAVLTGEKDAQAALDSFVDNGNKAIEKGQKFSKVLGNN</sequence>
<feature type="chain" id="PRO_5046003700" evidence="6">
    <location>
        <begin position="17"/>
        <end position="453"/>
    </location>
</feature>
<evidence type="ECO:0000313" key="8">
    <source>
        <dbReference type="Proteomes" id="UP001549122"/>
    </source>
</evidence>
<dbReference type="Pfam" id="PF01547">
    <property type="entry name" value="SBP_bac_1"/>
    <property type="match status" value="1"/>
</dbReference>
<dbReference type="EMBL" id="JBEPLO010000001">
    <property type="protein sequence ID" value="MET3556920.1"/>
    <property type="molecule type" value="Genomic_DNA"/>
</dbReference>
<dbReference type="Gene3D" id="3.40.190.10">
    <property type="entry name" value="Periplasmic binding protein-like II"/>
    <property type="match status" value="1"/>
</dbReference>
<dbReference type="Proteomes" id="UP001549122">
    <property type="component" value="Unassembled WGS sequence"/>
</dbReference>